<organism evidence="13 14">
    <name type="scientific">Hydrogenophaga atypica</name>
    <dbReference type="NCBI Taxonomy" id="249409"/>
    <lineage>
        <taxon>Bacteria</taxon>
        <taxon>Pseudomonadati</taxon>
        <taxon>Pseudomonadota</taxon>
        <taxon>Betaproteobacteria</taxon>
        <taxon>Burkholderiales</taxon>
        <taxon>Comamonadaceae</taxon>
        <taxon>Hydrogenophaga</taxon>
    </lineage>
</organism>
<dbReference type="SUPFAM" id="SSF56935">
    <property type="entry name" value="Porins"/>
    <property type="match status" value="1"/>
</dbReference>
<keyword evidence="7" id="KW-0406">Ion transport</keyword>
<evidence type="ECO:0000256" key="5">
    <source>
        <dbReference type="ARBA" id="ARBA00022692"/>
    </source>
</evidence>
<dbReference type="InterPro" id="IPR023614">
    <property type="entry name" value="Porin_dom_sf"/>
</dbReference>
<dbReference type="PANTHER" id="PTHR34501">
    <property type="entry name" value="PROTEIN YDDL-RELATED"/>
    <property type="match status" value="1"/>
</dbReference>
<dbReference type="RefSeq" id="WP_382222499.1">
    <property type="nucleotide sequence ID" value="NZ_JBHTCA010000005.1"/>
</dbReference>
<comment type="caution">
    <text evidence="13">The sequence shown here is derived from an EMBL/GenBank/DDBJ whole genome shotgun (WGS) entry which is preliminary data.</text>
</comment>
<proteinExistence type="predicted"/>
<keyword evidence="4" id="KW-1134">Transmembrane beta strand</keyword>
<evidence type="ECO:0000256" key="10">
    <source>
        <dbReference type="ARBA" id="ARBA00023237"/>
    </source>
</evidence>
<gene>
    <name evidence="13" type="ORF">ACFQPB_09910</name>
</gene>
<dbReference type="Proteomes" id="UP001596501">
    <property type="component" value="Unassembled WGS sequence"/>
</dbReference>
<keyword evidence="9" id="KW-0472">Membrane</keyword>
<reference evidence="14" key="1">
    <citation type="journal article" date="2019" name="Int. J. Syst. Evol. Microbiol.">
        <title>The Global Catalogue of Microorganisms (GCM) 10K type strain sequencing project: providing services to taxonomists for standard genome sequencing and annotation.</title>
        <authorList>
            <consortium name="The Broad Institute Genomics Platform"/>
            <consortium name="The Broad Institute Genome Sequencing Center for Infectious Disease"/>
            <person name="Wu L."/>
            <person name="Ma J."/>
        </authorList>
    </citation>
    <scope>NUCLEOTIDE SEQUENCE [LARGE SCALE GENOMIC DNA]</scope>
    <source>
        <strain evidence="14">CGMCC 1.12371</strain>
    </source>
</reference>
<accession>A0ABW2QIA4</accession>
<dbReference type="Gene3D" id="2.40.160.10">
    <property type="entry name" value="Porin"/>
    <property type="match status" value="1"/>
</dbReference>
<name>A0ABW2QIA4_9BURK</name>
<keyword evidence="14" id="KW-1185">Reference proteome</keyword>
<dbReference type="PANTHER" id="PTHR34501:SF9">
    <property type="entry name" value="MAJOR OUTER MEMBRANE PROTEIN P.IA"/>
    <property type="match status" value="1"/>
</dbReference>
<feature type="signal peptide" evidence="11">
    <location>
        <begin position="1"/>
        <end position="25"/>
    </location>
</feature>
<dbReference type="InterPro" id="IPR002299">
    <property type="entry name" value="Porin_Neis"/>
</dbReference>
<evidence type="ECO:0000256" key="1">
    <source>
        <dbReference type="ARBA" id="ARBA00004571"/>
    </source>
</evidence>
<keyword evidence="5" id="KW-0812">Transmembrane</keyword>
<keyword evidence="8" id="KW-0626">Porin</keyword>
<protein>
    <submittedName>
        <fullName evidence="13">Porin</fullName>
    </submittedName>
</protein>
<keyword evidence="3" id="KW-0813">Transport</keyword>
<evidence type="ECO:0000256" key="7">
    <source>
        <dbReference type="ARBA" id="ARBA00023065"/>
    </source>
</evidence>
<feature type="chain" id="PRO_5046675423" evidence="11">
    <location>
        <begin position="26"/>
        <end position="344"/>
    </location>
</feature>
<evidence type="ECO:0000256" key="2">
    <source>
        <dbReference type="ARBA" id="ARBA00011233"/>
    </source>
</evidence>
<evidence type="ECO:0000256" key="9">
    <source>
        <dbReference type="ARBA" id="ARBA00023136"/>
    </source>
</evidence>
<evidence type="ECO:0000256" key="8">
    <source>
        <dbReference type="ARBA" id="ARBA00023114"/>
    </source>
</evidence>
<evidence type="ECO:0000256" key="11">
    <source>
        <dbReference type="SAM" id="SignalP"/>
    </source>
</evidence>
<comment type="subcellular location">
    <subcellularLocation>
        <location evidence="1">Cell outer membrane</location>
        <topology evidence="1">Multi-pass membrane protein</topology>
    </subcellularLocation>
</comment>
<dbReference type="EMBL" id="JBHTCA010000005">
    <property type="protein sequence ID" value="MFC7409174.1"/>
    <property type="molecule type" value="Genomic_DNA"/>
</dbReference>
<dbReference type="CDD" id="cd00342">
    <property type="entry name" value="gram_neg_porins"/>
    <property type="match status" value="1"/>
</dbReference>
<evidence type="ECO:0000256" key="4">
    <source>
        <dbReference type="ARBA" id="ARBA00022452"/>
    </source>
</evidence>
<keyword evidence="6 11" id="KW-0732">Signal</keyword>
<evidence type="ECO:0000256" key="6">
    <source>
        <dbReference type="ARBA" id="ARBA00022729"/>
    </source>
</evidence>
<dbReference type="Pfam" id="PF13609">
    <property type="entry name" value="Porin_4"/>
    <property type="match status" value="1"/>
</dbReference>
<evidence type="ECO:0000256" key="3">
    <source>
        <dbReference type="ARBA" id="ARBA00022448"/>
    </source>
</evidence>
<sequence length="344" mass="36876">MKQRNWAVVPGVLVAACLHVGVAQAQSSVAVYGRIDLGVRHGPMDLSKSEDSVSYMDDSSRARLGFTGKEDLGNGNSAFFQLEHRFNGTDGNVDGPVYWKDKAWVGLANNAIGQVRLGRMSSPQDWKGVNGRFEAFGGDSYASNGSRGARSAAKWDHTVYYETPSLGGFSVGLAAAAPANDIKAARGFHLDYAGGPLTLATTYQTEQDPLSGASSSDGIKTLTFGGSYDLGFIKPLFTWARTDDLGASDSGRQTVVTLGARIPAGPGEVRVSYRRLKDDMANGSSRASDREGARLGLGYHYPLSKRTSVNLSLVRDQLKAFEADGTLKYKRAGTGYEVALRHNF</sequence>
<dbReference type="InterPro" id="IPR050298">
    <property type="entry name" value="Gram-neg_bact_OMP"/>
</dbReference>
<feature type="domain" description="Porin" evidence="12">
    <location>
        <begin position="15"/>
        <end position="316"/>
    </location>
</feature>
<evidence type="ECO:0000259" key="12">
    <source>
        <dbReference type="Pfam" id="PF13609"/>
    </source>
</evidence>
<keyword evidence="10" id="KW-0998">Cell outer membrane</keyword>
<dbReference type="PRINTS" id="PR00184">
    <property type="entry name" value="NEISSPPORIN"/>
</dbReference>
<comment type="subunit">
    <text evidence="2">Homotrimer.</text>
</comment>
<evidence type="ECO:0000313" key="13">
    <source>
        <dbReference type="EMBL" id="MFC7409174.1"/>
    </source>
</evidence>
<evidence type="ECO:0000313" key="14">
    <source>
        <dbReference type="Proteomes" id="UP001596501"/>
    </source>
</evidence>
<dbReference type="PROSITE" id="PS51257">
    <property type="entry name" value="PROKAR_LIPOPROTEIN"/>
    <property type="match status" value="1"/>
</dbReference>
<dbReference type="InterPro" id="IPR033900">
    <property type="entry name" value="Gram_neg_porin_domain"/>
</dbReference>